<comment type="caution">
    <text evidence="4">The sequence shown here is derived from an EMBL/GenBank/DDBJ whole genome shotgun (WGS) entry which is preliminary data.</text>
</comment>
<name>A0A9W8K974_9AGAR</name>
<dbReference type="Gene3D" id="3.30.160.60">
    <property type="entry name" value="Classic Zinc Finger"/>
    <property type="match status" value="1"/>
</dbReference>
<feature type="domain" description="C2H2-type" evidence="3">
    <location>
        <begin position="521"/>
        <end position="548"/>
    </location>
</feature>
<gene>
    <name evidence="4" type="ORF">NLJ89_g4031</name>
</gene>
<proteinExistence type="predicted"/>
<dbReference type="SMART" id="SM00355">
    <property type="entry name" value="ZnF_C2H2"/>
    <property type="match status" value="2"/>
</dbReference>
<feature type="region of interest" description="Disordered" evidence="2">
    <location>
        <begin position="557"/>
        <end position="580"/>
    </location>
</feature>
<keyword evidence="1" id="KW-0479">Metal-binding</keyword>
<dbReference type="EMBL" id="JANKHO010000320">
    <property type="protein sequence ID" value="KAJ3511551.1"/>
    <property type="molecule type" value="Genomic_DNA"/>
</dbReference>
<evidence type="ECO:0000313" key="5">
    <source>
        <dbReference type="Proteomes" id="UP001148786"/>
    </source>
</evidence>
<evidence type="ECO:0000259" key="3">
    <source>
        <dbReference type="PROSITE" id="PS50157"/>
    </source>
</evidence>
<dbReference type="GO" id="GO:0008270">
    <property type="term" value="F:zinc ion binding"/>
    <property type="evidence" value="ECO:0007669"/>
    <property type="project" value="UniProtKB-KW"/>
</dbReference>
<evidence type="ECO:0000256" key="1">
    <source>
        <dbReference type="PROSITE-ProRule" id="PRU00042"/>
    </source>
</evidence>
<reference evidence="4" key="1">
    <citation type="submission" date="2022-07" db="EMBL/GenBank/DDBJ databases">
        <title>Genome Sequence of Agrocybe chaxingu.</title>
        <authorList>
            <person name="Buettner E."/>
        </authorList>
    </citation>
    <scope>NUCLEOTIDE SEQUENCE</scope>
    <source>
        <strain evidence="4">MP-N11</strain>
    </source>
</reference>
<dbReference type="InterPro" id="IPR036236">
    <property type="entry name" value="Znf_C2H2_sf"/>
</dbReference>
<dbReference type="InterPro" id="IPR013087">
    <property type="entry name" value="Znf_C2H2_type"/>
</dbReference>
<dbReference type="AlphaFoldDB" id="A0A9W8K974"/>
<dbReference type="SUPFAM" id="SSF57667">
    <property type="entry name" value="beta-beta-alpha zinc fingers"/>
    <property type="match status" value="1"/>
</dbReference>
<feature type="compositionally biased region" description="Pro residues" evidence="2">
    <location>
        <begin position="285"/>
        <end position="298"/>
    </location>
</feature>
<evidence type="ECO:0000313" key="4">
    <source>
        <dbReference type="EMBL" id="KAJ3511551.1"/>
    </source>
</evidence>
<keyword evidence="5" id="KW-1185">Reference proteome</keyword>
<organism evidence="4 5">
    <name type="scientific">Agrocybe chaxingu</name>
    <dbReference type="NCBI Taxonomy" id="84603"/>
    <lineage>
        <taxon>Eukaryota</taxon>
        <taxon>Fungi</taxon>
        <taxon>Dikarya</taxon>
        <taxon>Basidiomycota</taxon>
        <taxon>Agaricomycotina</taxon>
        <taxon>Agaricomycetes</taxon>
        <taxon>Agaricomycetidae</taxon>
        <taxon>Agaricales</taxon>
        <taxon>Agaricineae</taxon>
        <taxon>Strophariaceae</taxon>
        <taxon>Agrocybe</taxon>
    </lineage>
</organism>
<sequence>MALIWDSPGQDLSANSALGDCTTPSFTYPITSTPLILPRDWPDNYYLTDDFNDYEFQSNRLDPGPSTSSALSSLTGLGISNLEAVKDKQNQSSTTGGLGDLRMCDRRSALRTPRTDSVYNSFPSLHGEIDFDYPPSDVGIGLESSWSFSSILKATDLATSSGTASSFSSCQNLNGDASASASSVGDDLDWSFEKLSEATGLSIAEIAAQVSLTAEATLRGFSDENSTSFPAVQPDTLDPFSRLGMVPSWPAVLPQTSQPLLVPTDPTTRTFPWHNLSEGVNPADILPPLPSSSPPASLPGPAQRSFLFQPSDTSVSCRSSDSDLLDNSAAISEGKASDNAAAVGAPWLYLPPPPIPAPCPQTHVASEDERSVFQSPSSSEYSPSLPPVPQKRNESSRIGTRRISRIKVAKRDPDFTPSPQDYYHHDHDQHILGDLDLGTPVLDAHRGIDLEVLKAKAERYRLRNQGRDYDKRWLISFAGKLSARGELMEEFRCYVSGCKQVNKRRDHILIHVGAHLDQRPFKCEHCPARFLRKNECKRHELSHTGDLLKRHMKRTHRMDLKAEKENAENDTYRPKKRARY</sequence>
<dbReference type="PROSITE" id="PS50157">
    <property type="entry name" value="ZINC_FINGER_C2H2_2"/>
    <property type="match status" value="2"/>
</dbReference>
<dbReference type="OrthoDB" id="8117402at2759"/>
<keyword evidence="1" id="KW-0863">Zinc-finger</keyword>
<protein>
    <recommendedName>
        <fullName evidence="3">C2H2-type domain-containing protein</fullName>
    </recommendedName>
</protein>
<feature type="region of interest" description="Disordered" evidence="2">
    <location>
        <begin position="359"/>
        <end position="402"/>
    </location>
</feature>
<feature type="region of interest" description="Disordered" evidence="2">
    <location>
        <begin position="282"/>
        <end position="322"/>
    </location>
</feature>
<dbReference type="Proteomes" id="UP001148786">
    <property type="component" value="Unassembled WGS sequence"/>
</dbReference>
<accession>A0A9W8K974</accession>
<keyword evidence="1" id="KW-0862">Zinc</keyword>
<dbReference type="PROSITE" id="PS00028">
    <property type="entry name" value="ZINC_FINGER_C2H2_1"/>
    <property type="match status" value="1"/>
</dbReference>
<feature type="domain" description="C2H2-type" evidence="3">
    <location>
        <begin position="491"/>
        <end position="520"/>
    </location>
</feature>
<feature type="compositionally biased region" description="Basic and acidic residues" evidence="2">
    <location>
        <begin position="557"/>
        <end position="573"/>
    </location>
</feature>
<evidence type="ECO:0000256" key="2">
    <source>
        <dbReference type="SAM" id="MobiDB-lite"/>
    </source>
</evidence>